<keyword evidence="3" id="KW-1185">Reference proteome</keyword>
<reference evidence="2 3" key="1">
    <citation type="submission" date="2024-05" db="EMBL/GenBank/DDBJ databases">
        <authorList>
            <person name="Wallberg A."/>
        </authorList>
    </citation>
    <scope>NUCLEOTIDE SEQUENCE [LARGE SCALE GENOMIC DNA]</scope>
</reference>
<dbReference type="AlphaFoldDB" id="A0AAV2S041"/>
<gene>
    <name evidence="2" type="ORF">MNOR_LOCUS30221</name>
</gene>
<proteinExistence type="predicted"/>
<evidence type="ECO:0000256" key="1">
    <source>
        <dbReference type="SAM" id="Phobius"/>
    </source>
</evidence>
<keyword evidence="1" id="KW-1133">Transmembrane helix</keyword>
<name>A0AAV2S041_MEGNR</name>
<keyword evidence="1" id="KW-0812">Transmembrane</keyword>
<comment type="caution">
    <text evidence="2">The sequence shown here is derived from an EMBL/GenBank/DDBJ whole genome shotgun (WGS) entry which is preliminary data.</text>
</comment>
<protein>
    <submittedName>
        <fullName evidence="2">Uncharacterized protein</fullName>
    </submittedName>
</protein>
<keyword evidence="1" id="KW-0472">Membrane</keyword>
<organism evidence="2 3">
    <name type="scientific">Meganyctiphanes norvegica</name>
    <name type="common">Northern krill</name>
    <name type="synonym">Thysanopoda norvegica</name>
    <dbReference type="NCBI Taxonomy" id="48144"/>
    <lineage>
        <taxon>Eukaryota</taxon>
        <taxon>Metazoa</taxon>
        <taxon>Ecdysozoa</taxon>
        <taxon>Arthropoda</taxon>
        <taxon>Crustacea</taxon>
        <taxon>Multicrustacea</taxon>
        <taxon>Malacostraca</taxon>
        <taxon>Eumalacostraca</taxon>
        <taxon>Eucarida</taxon>
        <taxon>Euphausiacea</taxon>
        <taxon>Euphausiidae</taxon>
        <taxon>Meganyctiphanes</taxon>
    </lineage>
</organism>
<dbReference type="EMBL" id="CAXKWB010036495">
    <property type="protein sequence ID" value="CAL4148344.1"/>
    <property type="molecule type" value="Genomic_DNA"/>
</dbReference>
<accession>A0AAV2S041</accession>
<evidence type="ECO:0000313" key="2">
    <source>
        <dbReference type="EMBL" id="CAL4148344.1"/>
    </source>
</evidence>
<evidence type="ECO:0000313" key="3">
    <source>
        <dbReference type="Proteomes" id="UP001497623"/>
    </source>
</evidence>
<feature type="transmembrane region" description="Helical" evidence="1">
    <location>
        <begin position="64"/>
        <end position="85"/>
    </location>
</feature>
<feature type="non-terminal residue" evidence="2">
    <location>
        <position position="1"/>
    </location>
</feature>
<sequence>KHVLQFPTDEDLDLGVDNYCKLSLDIDAGGNVFWNEDNEHWLDPTEYYDVIQIMTKGTVVPTTFFIVAVFIAVVQFIIILAYMIYIKVIHKQNQVIENINLTKQMAPDNTQTGYTNSHEEGQDYIYESAYDTVTENNGSNPISKLPVTWRGSQHESLNSLYGATIGR</sequence>
<dbReference type="Proteomes" id="UP001497623">
    <property type="component" value="Unassembled WGS sequence"/>
</dbReference>